<dbReference type="InterPro" id="IPR053958">
    <property type="entry name" value="HMGCR/SNAP/NPC1-like_SSD"/>
</dbReference>
<dbReference type="Proteomes" id="UP000298663">
    <property type="component" value="Unassembled WGS sequence"/>
</dbReference>
<evidence type="ECO:0000256" key="2">
    <source>
        <dbReference type="ARBA" id="ARBA00005585"/>
    </source>
</evidence>
<proteinExistence type="inferred from homology"/>
<comment type="subcellular location">
    <subcellularLocation>
        <location evidence="1">Membrane</location>
        <topology evidence="1">Multi-pass membrane protein</topology>
    </subcellularLocation>
</comment>
<name>A0A4U8URT2_STECR</name>
<comment type="similarity">
    <text evidence="2">Belongs to the patched family.</text>
</comment>
<feature type="transmembrane region" description="Helical" evidence="7">
    <location>
        <begin position="24"/>
        <end position="48"/>
    </location>
</feature>
<dbReference type="GO" id="GO:0018996">
    <property type="term" value="P:molting cycle, collagen and cuticulin-based cuticle"/>
    <property type="evidence" value="ECO:0007669"/>
    <property type="project" value="UniProtKB-ARBA"/>
</dbReference>
<dbReference type="Pfam" id="PF12349">
    <property type="entry name" value="Sterol-sensing"/>
    <property type="match status" value="1"/>
</dbReference>
<evidence type="ECO:0000313" key="9">
    <source>
        <dbReference type="EMBL" id="TMS35896.1"/>
    </source>
</evidence>
<comment type="caution">
    <text evidence="9">The sequence shown here is derived from an EMBL/GenBank/DDBJ whole genome shotgun (WGS) entry which is preliminary data.</text>
</comment>
<feature type="domain" description="SSD" evidence="8">
    <location>
        <begin position="1"/>
        <end position="161"/>
    </location>
</feature>
<evidence type="ECO:0000259" key="8">
    <source>
        <dbReference type="PROSITE" id="PS50156"/>
    </source>
</evidence>
<dbReference type="GO" id="GO:0005886">
    <property type="term" value="C:plasma membrane"/>
    <property type="evidence" value="ECO:0007669"/>
    <property type="project" value="TreeGrafter"/>
</dbReference>
<feature type="transmembrane region" description="Helical" evidence="7">
    <location>
        <begin position="109"/>
        <end position="130"/>
    </location>
</feature>
<dbReference type="SUPFAM" id="SSF82866">
    <property type="entry name" value="Multidrug efflux transporter AcrB transmembrane domain"/>
    <property type="match status" value="1"/>
</dbReference>
<evidence type="ECO:0000256" key="1">
    <source>
        <dbReference type="ARBA" id="ARBA00004141"/>
    </source>
</evidence>
<dbReference type="FunFam" id="1.20.1640.10:FF:000031">
    <property type="entry name" value="PaTChed family"/>
    <property type="match status" value="1"/>
</dbReference>
<gene>
    <name evidence="9" type="ORF">L596_003188</name>
</gene>
<keyword evidence="10" id="KW-1185">Reference proteome</keyword>
<dbReference type="GO" id="GO:0045879">
    <property type="term" value="P:negative regulation of smoothened signaling pathway"/>
    <property type="evidence" value="ECO:0007669"/>
    <property type="project" value="TreeGrafter"/>
</dbReference>
<protein>
    <recommendedName>
        <fullName evidence="8">SSD domain-containing protein</fullName>
    </recommendedName>
</protein>
<feature type="transmembrane region" description="Helical" evidence="7">
    <location>
        <begin position="142"/>
        <end position="161"/>
    </location>
</feature>
<evidence type="ECO:0000256" key="5">
    <source>
        <dbReference type="ARBA" id="ARBA00023136"/>
    </source>
</evidence>
<dbReference type="InterPro" id="IPR000731">
    <property type="entry name" value="SSD"/>
</dbReference>
<dbReference type="PANTHER" id="PTHR46022:SF1">
    <property type="entry name" value="PROTEIN PATCHED"/>
    <property type="match status" value="1"/>
</dbReference>
<evidence type="ECO:0000256" key="6">
    <source>
        <dbReference type="ARBA" id="ARBA00023180"/>
    </source>
</evidence>
<evidence type="ECO:0000256" key="3">
    <source>
        <dbReference type="ARBA" id="ARBA00022692"/>
    </source>
</evidence>
<dbReference type="GO" id="GO:0008158">
    <property type="term" value="F:hedgehog receptor activity"/>
    <property type="evidence" value="ECO:0007669"/>
    <property type="project" value="TreeGrafter"/>
</dbReference>
<reference evidence="9 10" key="1">
    <citation type="journal article" date="2015" name="Genome Biol.">
        <title>Comparative genomics of Steinernema reveals deeply conserved gene regulatory networks.</title>
        <authorList>
            <person name="Dillman A.R."/>
            <person name="Macchietto M."/>
            <person name="Porter C.F."/>
            <person name="Rogers A."/>
            <person name="Williams B."/>
            <person name="Antoshechkin I."/>
            <person name="Lee M.M."/>
            <person name="Goodwin Z."/>
            <person name="Lu X."/>
            <person name="Lewis E.E."/>
            <person name="Goodrich-Blair H."/>
            <person name="Stock S.P."/>
            <person name="Adams B.J."/>
            <person name="Sternberg P.W."/>
            <person name="Mortazavi A."/>
        </authorList>
    </citation>
    <scope>NUCLEOTIDE SEQUENCE [LARGE SCALE GENOMIC DNA]</scope>
    <source>
        <strain evidence="9 10">ALL</strain>
    </source>
</reference>
<dbReference type="Gene3D" id="1.20.1640.10">
    <property type="entry name" value="Multidrug efflux transporter AcrB transmembrane domain"/>
    <property type="match status" value="1"/>
</dbReference>
<keyword evidence="5 7" id="KW-0472">Membrane</keyword>
<keyword evidence="3 7" id="KW-0812">Transmembrane</keyword>
<sequence>MVIFVGYFLMLMYAIYSQMKRDGYCLLSMNSSMGLGFAGVLTVTYASISGLGLATWLGIEFNAATTQIVPFLTLGIGVDNMFMLLHNYHEVTSNVKKNEIGVLMKETGMSILMTSINNILSFLTGTLLPIPALRSFCAQSSILLTYNLIAIMTVYPAMIAIDLRRRKKQKRDLCCWMSSDETPDEQESTFSPSPTLLKTHVYEKTANGDMPYHGLVSVNDVDDDEENDVRPWTLHAFLRNYYVPFIKWPATKCSILLICSLMLAGGIAGIRLSTMGLELSDVLPEHTAPAAFLKARDKYFSFYPMHIVLRSDNFDIASNQHLIDHLRNEIGESKYVVKLANGEPSEQYWLQMFREWLPSPNQIRPF</sequence>
<dbReference type="GO" id="GO:0097108">
    <property type="term" value="F:hedgehog family protein binding"/>
    <property type="evidence" value="ECO:0007669"/>
    <property type="project" value="TreeGrafter"/>
</dbReference>
<dbReference type="GO" id="GO:0005119">
    <property type="term" value="F:smoothened binding"/>
    <property type="evidence" value="ECO:0007669"/>
    <property type="project" value="TreeGrafter"/>
</dbReference>
<dbReference type="STRING" id="34508.A0A4U8URT2"/>
<dbReference type="EMBL" id="AZBU02000001">
    <property type="protein sequence ID" value="TMS35896.1"/>
    <property type="molecule type" value="Genomic_DNA"/>
</dbReference>
<feature type="transmembrane region" description="Helical" evidence="7">
    <location>
        <begin position="255"/>
        <end position="274"/>
    </location>
</feature>
<dbReference type="PANTHER" id="PTHR46022">
    <property type="entry name" value="PROTEIN PATCHED"/>
    <property type="match status" value="1"/>
</dbReference>
<evidence type="ECO:0000313" key="10">
    <source>
        <dbReference type="Proteomes" id="UP000298663"/>
    </source>
</evidence>
<dbReference type="OrthoDB" id="5873834at2759"/>
<keyword evidence="6" id="KW-0325">Glycoprotein</keyword>
<accession>A0A4U8URT2</accession>
<reference evidence="9 10" key="2">
    <citation type="journal article" date="2019" name="G3 (Bethesda)">
        <title>Hybrid Assembly of the Genome of the Entomopathogenic Nematode Steinernema carpocapsae Identifies the X-Chromosome.</title>
        <authorList>
            <person name="Serra L."/>
            <person name="Macchietto M."/>
            <person name="Macias-Munoz A."/>
            <person name="McGill C.J."/>
            <person name="Rodriguez I.M."/>
            <person name="Rodriguez B."/>
            <person name="Murad R."/>
            <person name="Mortazavi A."/>
        </authorList>
    </citation>
    <scope>NUCLEOTIDE SEQUENCE [LARGE SCALE GENOMIC DNA]</scope>
    <source>
        <strain evidence="9 10">ALL</strain>
    </source>
</reference>
<organism evidence="9 10">
    <name type="scientific">Steinernema carpocapsae</name>
    <name type="common">Entomopathogenic nematode</name>
    <dbReference type="NCBI Taxonomy" id="34508"/>
    <lineage>
        <taxon>Eukaryota</taxon>
        <taxon>Metazoa</taxon>
        <taxon>Ecdysozoa</taxon>
        <taxon>Nematoda</taxon>
        <taxon>Chromadorea</taxon>
        <taxon>Rhabditida</taxon>
        <taxon>Tylenchina</taxon>
        <taxon>Panagrolaimomorpha</taxon>
        <taxon>Strongyloidoidea</taxon>
        <taxon>Steinernematidae</taxon>
        <taxon>Steinernema</taxon>
    </lineage>
</organism>
<evidence type="ECO:0000256" key="7">
    <source>
        <dbReference type="SAM" id="Phobius"/>
    </source>
</evidence>
<evidence type="ECO:0000256" key="4">
    <source>
        <dbReference type="ARBA" id="ARBA00022989"/>
    </source>
</evidence>
<keyword evidence="4 7" id="KW-1133">Transmembrane helix</keyword>
<dbReference type="PROSITE" id="PS50156">
    <property type="entry name" value="SSD"/>
    <property type="match status" value="1"/>
</dbReference>
<dbReference type="AlphaFoldDB" id="A0A4U8URT2"/>